<evidence type="ECO:0000259" key="2">
    <source>
        <dbReference type="Pfam" id="PF07589"/>
    </source>
</evidence>
<feature type="domain" description="Ice-binding protein C-terminal" evidence="2">
    <location>
        <begin position="70"/>
        <end position="94"/>
    </location>
</feature>
<name>A0A1E3X4K6_9BACT</name>
<dbReference type="NCBIfam" id="TIGR02595">
    <property type="entry name" value="PEP_CTERM"/>
    <property type="match status" value="1"/>
</dbReference>
<dbReference type="InterPro" id="IPR013424">
    <property type="entry name" value="Ice-binding_C"/>
</dbReference>
<feature type="transmembrane region" description="Helical" evidence="1">
    <location>
        <begin position="75"/>
        <end position="92"/>
    </location>
</feature>
<keyword evidence="1" id="KW-1133">Transmembrane helix</keyword>
<protein>
    <submittedName>
        <fullName evidence="3">PEP-CTERM motif protein</fullName>
    </submittedName>
</protein>
<evidence type="ECO:0000313" key="3">
    <source>
        <dbReference type="EMBL" id="ODS29904.1"/>
    </source>
</evidence>
<organism evidence="3 4">
    <name type="scientific">Candidatus Scalindua rubra</name>
    <dbReference type="NCBI Taxonomy" id="1872076"/>
    <lineage>
        <taxon>Bacteria</taxon>
        <taxon>Pseudomonadati</taxon>
        <taxon>Planctomycetota</taxon>
        <taxon>Candidatus Brocadiia</taxon>
        <taxon>Candidatus Brocadiales</taxon>
        <taxon>Candidatus Scalinduaceae</taxon>
        <taxon>Candidatus Scalindua</taxon>
    </lineage>
</organism>
<proteinExistence type="predicted"/>
<keyword evidence="1" id="KW-0472">Membrane</keyword>
<dbReference type="AlphaFoldDB" id="A0A1E3X4K6"/>
<sequence length="125" mass="13941">MIDSDSIVISTAKKAEIDDFIFEDEDLVRIDLSSPTEGVASMFFDGSDHFDNAYKADIDAVALVQAGGEPIPEPTTIALLGIGLFGLGVNYLRRARKRCQITDIRRQEVFYKKKSEIRNPKSEID</sequence>
<evidence type="ECO:0000256" key="1">
    <source>
        <dbReference type="SAM" id="Phobius"/>
    </source>
</evidence>
<gene>
    <name evidence="3" type="ORF">SCARUB_04993</name>
</gene>
<dbReference type="Pfam" id="PF07589">
    <property type="entry name" value="PEP-CTERM"/>
    <property type="match status" value="1"/>
</dbReference>
<evidence type="ECO:0000313" key="4">
    <source>
        <dbReference type="Proteomes" id="UP000094056"/>
    </source>
</evidence>
<reference evidence="3 4" key="1">
    <citation type="submission" date="2016-07" db="EMBL/GenBank/DDBJ databases">
        <title>Draft genome of Scalindua rubra, obtained from a brine-seawater interface in the Red Sea, sheds light on salt adaptation in anammox bacteria.</title>
        <authorList>
            <person name="Speth D.R."/>
            <person name="Lagkouvardos I."/>
            <person name="Wang Y."/>
            <person name="Qian P.-Y."/>
            <person name="Dutilh B.E."/>
            <person name="Jetten M.S."/>
        </authorList>
    </citation>
    <scope>NUCLEOTIDE SEQUENCE [LARGE SCALE GENOMIC DNA]</scope>
    <source>
        <strain evidence="3">BSI-1</strain>
    </source>
</reference>
<accession>A0A1E3X4K6</accession>
<keyword evidence="1" id="KW-0812">Transmembrane</keyword>
<dbReference type="EMBL" id="MAYW01000337">
    <property type="protein sequence ID" value="ODS29904.1"/>
    <property type="molecule type" value="Genomic_DNA"/>
</dbReference>
<dbReference type="Proteomes" id="UP000094056">
    <property type="component" value="Unassembled WGS sequence"/>
</dbReference>
<comment type="caution">
    <text evidence="3">The sequence shown here is derived from an EMBL/GenBank/DDBJ whole genome shotgun (WGS) entry which is preliminary data.</text>
</comment>